<evidence type="ECO:0000313" key="4">
    <source>
        <dbReference type="Proteomes" id="UP001430356"/>
    </source>
</evidence>
<accession>A0AAW0EX94</accession>
<dbReference type="SMART" id="SM00232">
    <property type="entry name" value="JAB_MPN"/>
    <property type="match status" value="1"/>
</dbReference>
<dbReference type="Gene3D" id="3.40.140.10">
    <property type="entry name" value="Cytidine Deaminase, domain 2"/>
    <property type="match status" value="1"/>
</dbReference>
<dbReference type="PANTHER" id="PTHR10410">
    <property type="entry name" value="EUKARYOTIC TRANSLATION INITIATION FACTOR 3 -RELATED"/>
    <property type="match status" value="1"/>
</dbReference>
<organism evidence="3 4">
    <name type="scientific">Novymonas esmeraldas</name>
    <dbReference type="NCBI Taxonomy" id="1808958"/>
    <lineage>
        <taxon>Eukaryota</taxon>
        <taxon>Discoba</taxon>
        <taxon>Euglenozoa</taxon>
        <taxon>Kinetoplastea</taxon>
        <taxon>Metakinetoplastina</taxon>
        <taxon>Trypanosomatida</taxon>
        <taxon>Trypanosomatidae</taxon>
        <taxon>Novymonas</taxon>
    </lineage>
</organism>
<gene>
    <name evidence="3" type="ORF">NESM_000724200</name>
</gene>
<evidence type="ECO:0000256" key="1">
    <source>
        <dbReference type="SAM" id="MobiDB-lite"/>
    </source>
</evidence>
<dbReference type="EMBL" id="JAECZO010000116">
    <property type="protein sequence ID" value="KAK7197720.1"/>
    <property type="molecule type" value="Genomic_DNA"/>
</dbReference>
<proteinExistence type="predicted"/>
<dbReference type="Proteomes" id="UP001430356">
    <property type="component" value="Unassembled WGS sequence"/>
</dbReference>
<sequence length="334" mass="35644">MSTESVQRRESRSPLREVRVSDQVIQSCLRHAFTTEREEVMGVLLGRIELQSSPDPPTQSSHDGWTSVNRAESGADGVVSSGSGDGVVAAAAASSTAAAAVVGEREGKVAYVWGTHVSERSVQRSDRVEVSPESLASAAAAAERMAAETGVRTYVVGWYHSHPRIPVVPSAVDLSTQSRFQRHVESGWVGLIASVFNTEASNNRSHCAVHCFQAGPSCEHIEVSLRIVAQSALFPTPSPIAALPDTTPLLLRVLQQEVSNAVEATERATAHDAAASRAARGLADVQLFHIDRLIAEPTRKELALCTLPVLRAEVARLEAMLKASAMSPSPPPPR</sequence>
<keyword evidence="4" id="KW-1185">Reference proteome</keyword>
<protein>
    <submittedName>
        <fullName evidence="3">Lys-63-specific deubiquitinase BRCC36</fullName>
    </submittedName>
</protein>
<feature type="domain" description="MPN" evidence="2">
    <location>
        <begin position="18"/>
        <end position="212"/>
    </location>
</feature>
<evidence type="ECO:0000259" key="2">
    <source>
        <dbReference type="PROSITE" id="PS50249"/>
    </source>
</evidence>
<dbReference type="InterPro" id="IPR037518">
    <property type="entry name" value="MPN"/>
</dbReference>
<dbReference type="SUPFAM" id="SSF102712">
    <property type="entry name" value="JAB1/MPN domain"/>
    <property type="match status" value="1"/>
</dbReference>
<reference evidence="3 4" key="1">
    <citation type="journal article" date="2021" name="MBio">
        <title>A New Model Trypanosomatid, Novymonas esmeraldas: Genomic Perception of Its 'Candidatus Pandoraea novymonadis' Endosymbiont.</title>
        <authorList>
            <person name="Zakharova A."/>
            <person name="Saura A."/>
            <person name="Butenko A."/>
            <person name="Podesvova L."/>
            <person name="Warmusova S."/>
            <person name="Kostygov A.Y."/>
            <person name="Nenarokova A."/>
            <person name="Lukes J."/>
            <person name="Opperdoes F.R."/>
            <person name="Yurchenko V."/>
        </authorList>
    </citation>
    <scope>NUCLEOTIDE SEQUENCE [LARGE SCALE GENOMIC DNA]</scope>
    <source>
        <strain evidence="3 4">E262AT.01</strain>
    </source>
</reference>
<feature type="compositionally biased region" description="Polar residues" evidence="1">
    <location>
        <begin position="50"/>
        <end position="70"/>
    </location>
</feature>
<dbReference type="Pfam" id="PF01398">
    <property type="entry name" value="JAB"/>
    <property type="match status" value="1"/>
</dbReference>
<dbReference type="PROSITE" id="PS50249">
    <property type="entry name" value="MPN"/>
    <property type="match status" value="1"/>
</dbReference>
<dbReference type="InterPro" id="IPR050242">
    <property type="entry name" value="JAMM_MPN+_peptidase_M67A"/>
</dbReference>
<dbReference type="AlphaFoldDB" id="A0AAW0EX94"/>
<dbReference type="GO" id="GO:0008237">
    <property type="term" value="F:metallopeptidase activity"/>
    <property type="evidence" value="ECO:0007669"/>
    <property type="project" value="InterPro"/>
</dbReference>
<dbReference type="InterPro" id="IPR000555">
    <property type="entry name" value="JAMM/MPN+_dom"/>
</dbReference>
<feature type="region of interest" description="Disordered" evidence="1">
    <location>
        <begin position="50"/>
        <end position="80"/>
    </location>
</feature>
<evidence type="ECO:0000313" key="3">
    <source>
        <dbReference type="EMBL" id="KAK7197720.1"/>
    </source>
</evidence>
<comment type="caution">
    <text evidence="3">The sequence shown here is derived from an EMBL/GenBank/DDBJ whole genome shotgun (WGS) entry which is preliminary data.</text>
</comment>
<name>A0AAW0EX94_9TRYP</name>